<reference evidence="3" key="1">
    <citation type="submission" date="2019-10" db="EMBL/GenBank/DDBJ databases">
        <title>Complete Genome Sequence of Bradyrhizobium betae type strain PL7HG1T.</title>
        <authorList>
            <person name="Bromfield E.S.P."/>
            <person name="Cloutier S."/>
        </authorList>
    </citation>
    <scope>NUCLEOTIDE SEQUENCE [LARGE SCALE GENOMIC DNA]</scope>
    <source>
        <strain evidence="3">PL7HG1</strain>
    </source>
</reference>
<evidence type="ECO:0000313" key="3">
    <source>
        <dbReference type="Proteomes" id="UP000325641"/>
    </source>
</evidence>
<evidence type="ECO:0000313" key="2">
    <source>
        <dbReference type="EMBL" id="QFI70973.1"/>
    </source>
</evidence>
<dbReference type="SUPFAM" id="SSF51735">
    <property type="entry name" value="NAD(P)-binding Rossmann-fold domains"/>
    <property type="match status" value="1"/>
</dbReference>
<dbReference type="InterPro" id="IPR003462">
    <property type="entry name" value="ODC_Mu_crystall"/>
</dbReference>
<proteinExistence type="inferred from homology"/>
<dbReference type="Proteomes" id="UP000325641">
    <property type="component" value="Chromosome"/>
</dbReference>
<dbReference type="InterPro" id="IPR036291">
    <property type="entry name" value="NAD(P)-bd_dom_sf"/>
</dbReference>
<dbReference type="KEGG" id="bbet:F8237_00450"/>
<comment type="similarity">
    <text evidence="1">Belongs to the ornithine cyclodeaminase/mu-crystallin family.</text>
</comment>
<dbReference type="PANTHER" id="PTHR13812:SF19">
    <property type="entry name" value="KETIMINE REDUCTASE MU-CRYSTALLIN"/>
    <property type="match status" value="1"/>
</dbReference>
<organism evidence="2 3">
    <name type="scientific">Bradyrhizobium betae</name>
    <dbReference type="NCBI Taxonomy" id="244734"/>
    <lineage>
        <taxon>Bacteria</taxon>
        <taxon>Pseudomonadati</taxon>
        <taxon>Pseudomonadota</taxon>
        <taxon>Alphaproteobacteria</taxon>
        <taxon>Hyphomicrobiales</taxon>
        <taxon>Nitrobacteraceae</taxon>
        <taxon>Bradyrhizobium</taxon>
    </lineage>
</organism>
<protein>
    <submittedName>
        <fullName evidence="2">Ornithine cyclodeaminase family protein</fullName>
    </submittedName>
</protein>
<dbReference type="PIRSF" id="PIRSF001439">
    <property type="entry name" value="CryM"/>
    <property type="match status" value="1"/>
</dbReference>
<dbReference type="PANTHER" id="PTHR13812">
    <property type="entry name" value="KETIMINE REDUCTASE MU-CRYSTALLIN"/>
    <property type="match status" value="1"/>
</dbReference>
<dbReference type="AlphaFoldDB" id="A0A5P6P0J5"/>
<gene>
    <name evidence="2" type="ORF">F8237_00450</name>
</gene>
<dbReference type="Pfam" id="PF02423">
    <property type="entry name" value="OCD_Mu_crystall"/>
    <property type="match status" value="1"/>
</dbReference>
<dbReference type="EMBL" id="CP044543">
    <property type="protein sequence ID" value="QFI70973.1"/>
    <property type="molecule type" value="Genomic_DNA"/>
</dbReference>
<sequence>MTLNVATDELLYLSQADVVACDAQVGELEAALRHAFLRRAEGGVWSHPKVTISAGGANIFRGKGAVMDRPGYAAFKWFGYFPGNSNGVPDFMPLIVLNEIETGRPVAIMDGVWISAIRTALISLVAARAMARTDAGTIGFLACGAQARSHLDVFAAAFPLTHVVAFSRRLETSEAFAAKAREKGLQARAVSDPRAAIEGCDIVISSIPHGVADNRQLDANWVEPGTFVSSVDLGFGWKRDSLAAFDRTVTDDREQSTAGPNGILNYDGPFAGDIADLVSGRIAGRTHRDERNALIFSGAGLADLAAAAFIYEAARAKGIGTRLPR</sequence>
<dbReference type="Gene3D" id="3.40.50.720">
    <property type="entry name" value="NAD(P)-binding Rossmann-like Domain"/>
    <property type="match status" value="1"/>
</dbReference>
<dbReference type="Gene3D" id="3.30.1780.10">
    <property type="entry name" value="ornithine cyclodeaminase, domain 1"/>
    <property type="match status" value="1"/>
</dbReference>
<dbReference type="InterPro" id="IPR023401">
    <property type="entry name" value="ODC_N"/>
</dbReference>
<dbReference type="GO" id="GO:0005737">
    <property type="term" value="C:cytoplasm"/>
    <property type="evidence" value="ECO:0007669"/>
    <property type="project" value="TreeGrafter"/>
</dbReference>
<dbReference type="RefSeq" id="WP_151641893.1">
    <property type="nucleotide sequence ID" value="NZ_CP044543.1"/>
</dbReference>
<evidence type="ECO:0000256" key="1">
    <source>
        <dbReference type="ARBA" id="ARBA00008903"/>
    </source>
</evidence>
<accession>A0A5P6P0J5</accession>
<name>A0A5P6P0J5_9BRAD</name>
<dbReference type="OrthoDB" id="9785971at2"/>